<evidence type="ECO:0000313" key="2">
    <source>
        <dbReference type="EMBL" id="GIX86340.1"/>
    </source>
</evidence>
<feature type="region of interest" description="Disordered" evidence="1">
    <location>
        <begin position="75"/>
        <end position="101"/>
    </location>
</feature>
<dbReference type="Proteomes" id="UP001054945">
    <property type="component" value="Unassembled WGS sequence"/>
</dbReference>
<reference evidence="2 3" key="1">
    <citation type="submission" date="2021-06" db="EMBL/GenBank/DDBJ databases">
        <title>Caerostris extrusa draft genome.</title>
        <authorList>
            <person name="Kono N."/>
            <person name="Arakawa K."/>
        </authorList>
    </citation>
    <scope>NUCLEOTIDE SEQUENCE [LARGE SCALE GENOMIC DNA]</scope>
</reference>
<gene>
    <name evidence="2" type="ORF">CEXT_755191</name>
</gene>
<organism evidence="2 3">
    <name type="scientific">Caerostris extrusa</name>
    <name type="common">Bark spider</name>
    <name type="synonym">Caerostris bankana</name>
    <dbReference type="NCBI Taxonomy" id="172846"/>
    <lineage>
        <taxon>Eukaryota</taxon>
        <taxon>Metazoa</taxon>
        <taxon>Ecdysozoa</taxon>
        <taxon>Arthropoda</taxon>
        <taxon>Chelicerata</taxon>
        <taxon>Arachnida</taxon>
        <taxon>Araneae</taxon>
        <taxon>Araneomorphae</taxon>
        <taxon>Entelegynae</taxon>
        <taxon>Araneoidea</taxon>
        <taxon>Araneidae</taxon>
        <taxon>Caerostris</taxon>
    </lineage>
</organism>
<dbReference type="AlphaFoldDB" id="A0AAV4NPV9"/>
<proteinExistence type="predicted"/>
<evidence type="ECO:0000256" key="1">
    <source>
        <dbReference type="SAM" id="MobiDB-lite"/>
    </source>
</evidence>
<comment type="caution">
    <text evidence="2">The sequence shown here is derived from an EMBL/GenBank/DDBJ whole genome shotgun (WGS) entry which is preliminary data.</text>
</comment>
<protein>
    <submittedName>
        <fullName evidence="2">Uncharacterized protein</fullName>
    </submittedName>
</protein>
<keyword evidence="3" id="KW-1185">Reference proteome</keyword>
<accession>A0AAV4NPV9</accession>
<dbReference type="EMBL" id="BPLR01003580">
    <property type="protein sequence ID" value="GIX86340.1"/>
    <property type="molecule type" value="Genomic_DNA"/>
</dbReference>
<name>A0AAV4NPV9_CAEEX</name>
<sequence length="101" mass="11343">MPNCLTSRKSNAWDQRDLYSTHGPKRFASAVMGHKSVWCYPHRDLGSVQHLKMPKIDPFDAGNWPRNLILPLRETSSKAEAHTQKGVVIRQRGSGEGRCSG</sequence>
<evidence type="ECO:0000313" key="3">
    <source>
        <dbReference type="Proteomes" id="UP001054945"/>
    </source>
</evidence>